<protein>
    <submittedName>
        <fullName evidence="1">HK97 gp10 family phage protein</fullName>
    </submittedName>
</protein>
<keyword evidence="2" id="KW-1185">Reference proteome</keyword>
<name>A0ABW4RH15_9BACL</name>
<proteinExistence type="predicted"/>
<dbReference type="EMBL" id="JBHUEH010000011">
    <property type="protein sequence ID" value="MFD1885582.1"/>
    <property type="molecule type" value="Genomic_DNA"/>
</dbReference>
<gene>
    <name evidence="1" type="ORF">ACFSC9_08575</name>
</gene>
<accession>A0ABW4RH15</accession>
<reference evidence="2" key="1">
    <citation type="journal article" date="2019" name="Int. J. Syst. Evol. Microbiol.">
        <title>The Global Catalogue of Microorganisms (GCM) 10K type strain sequencing project: providing services to taxonomists for standard genome sequencing and annotation.</title>
        <authorList>
            <consortium name="The Broad Institute Genomics Platform"/>
            <consortium name="The Broad Institute Genome Sequencing Center for Infectious Disease"/>
            <person name="Wu L."/>
            <person name="Ma J."/>
        </authorList>
    </citation>
    <scope>NUCLEOTIDE SEQUENCE [LARGE SCALE GENOMIC DNA]</scope>
    <source>
        <strain evidence="2">CCUG 54950</strain>
    </source>
</reference>
<evidence type="ECO:0000313" key="1">
    <source>
        <dbReference type="EMBL" id="MFD1885582.1"/>
    </source>
</evidence>
<dbReference type="Proteomes" id="UP001597233">
    <property type="component" value="Unassembled WGS sequence"/>
</dbReference>
<dbReference type="InterPro" id="IPR010064">
    <property type="entry name" value="HK97-gp10_tail"/>
</dbReference>
<sequence length="124" mass="13747">MTDIDSLARDIMGQFTEWTETVTRSVDKKVKESAESLREEISTKSPKKTGAYAKGWAVKPQRSGGQQKYVVHNKDRYQLTHLLEKGHAKRKGGRVAAIPHIVPAADKHIGKLVTDIQGIIRNGG</sequence>
<dbReference type="RefSeq" id="WP_347325844.1">
    <property type="nucleotide sequence ID" value="NZ_JBCGUH010000007.1"/>
</dbReference>
<evidence type="ECO:0000313" key="2">
    <source>
        <dbReference type="Proteomes" id="UP001597233"/>
    </source>
</evidence>
<dbReference type="Pfam" id="PF04883">
    <property type="entry name" value="HK97-gp10_like"/>
    <property type="match status" value="1"/>
</dbReference>
<organism evidence="1 2">
    <name type="scientific">Paenibacillus wenxiniae</name>
    <dbReference type="NCBI Taxonomy" id="1636843"/>
    <lineage>
        <taxon>Bacteria</taxon>
        <taxon>Bacillati</taxon>
        <taxon>Bacillota</taxon>
        <taxon>Bacilli</taxon>
        <taxon>Bacillales</taxon>
        <taxon>Paenibacillaceae</taxon>
        <taxon>Paenibacillus</taxon>
    </lineage>
</organism>
<comment type="caution">
    <text evidence="1">The sequence shown here is derived from an EMBL/GenBank/DDBJ whole genome shotgun (WGS) entry which is preliminary data.</text>
</comment>